<accession>A0ABD4RE77</accession>
<dbReference type="KEGG" id="cchv:BTM20_07625"/>
<name>A0ABD4RE77_9CLOT</name>
<proteinExistence type="predicted"/>
<sequence>MKETKSHIAKISKASTYFIFRNGPIKEMYKEGKISDEEIKNIQCYMENHLAYLYDVLLEENNINKFQLIMDTMDKFYINDAEEVKIDDEGFENFYNQLFPSDTIKSNIKIGK</sequence>
<dbReference type="RefSeq" id="WP_021875725.1">
    <property type="nucleotide sequence ID" value="NZ_CP018624.1"/>
</dbReference>
<evidence type="ECO:0000313" key="2">
    <source>
        <dbReference type="Proteomes" id="UP000775179"/>
    </source>
</evidence>
<protein>
    <submittedName>
        <fullName evidence="1">Uncharacterized protein</fullName>
    </submittedName>
</protein>
<dbReference type="Proteomes" id="UP000775179">
    <property type="component" value="Unassembled WGS sequence"/>
</dbReference>
<organism evidence="1 2">
    <name type="scientific">Clostridium chauvoei</name>
    <dbReference type="NCBI Taxonomy" id="46867"/>
    <lineage>
        <taxon>Bacteria</taxon>
        <taxon>Bacillati</taxon>
        <taxon>Bacillota</taxon>
        <taxon>Clostridia</taxon>
        <taxon>Eubacteriales</taxon>
        <taxon>Clostridiaceae</taxon>
        <taxon>Clostridium</taxon>
    </lineage>
</organism>
<reference evidence="1 2" key="1">
    <citation type="submission" date="2021-08" db="EMBL/GenBank/DDBJ databases">
        <title>Genome sequence analysis of Clostridium chauvoei strains of European origin and evaluation of typing options for outbreak investigations.</title>
        <authorList>
            <person name="Abdel-Glil M."/>
            <person name="Thomas P."/>
            <person name="Seyboldt C."/>
        </authorList>
    </citation>
    <scope>NUCLEOTIDE SEQUENCE [LARGE SCALE GENOMIC DNA]</scope>
    <source>
        <strain evidence="1 2">S0260-09</strain>
    </source>
</reference>
<dbReference type="EMBL" id="JAIFTX010000001">
    <property type="protein sequence ID" value="MBX7289550.1"/>
    <property type="molecule type" value="Genomic_DNA"/>
</dbReference>
<comment type="caution">
    <text evidence="1">The sequence shown here is derived from an EMBL/GenBank/DDBJ whole genome shotgun (WGS) entry which is preliminary data.</text>
</comment>
<dbReference type="GeneID" id="66301735"/>
<gene>
    <name evidence="1" type="ORF">K4H94_00600</name>
</gene>
<evidence type="ECO:0000313" key="1">
    <source>
        <dbReference type="EMBL" id="MBX7289550.1"/>
    </source>
</evidence>
<dbReference type="AlphaFoldDB" id="A0ABD4RE77"/>